<dbReference type="PANTHER" id="PTHR21037:SF2">
    <property type="entry name" value="SIMILAR TO NOVEL PROTEIN"/>
    <property type="match status" value="1"/>
</dbReference>
<comment type="caution">
    <text evidence="1">The sequence shown here is derived from an EMBL/GenBank/DDBJ whole genome shotgun (WGS) entry which is preliminary data.</text>
</comment>
<dbReference type="Pfam" id="PF17653">
    <property type="entry name" value="DUF5522"/>
    <property type="match status" value="1"/>
</dbReference>
<protein>
    <submittedName>
        <fullName evidence="1">Uncharacterized protein</fullName>
    </submittedName>
</protein>
<dbReference type="AlphaFoldDB" id="A0A9D3TJK8"/>
<evidence type="ECO:0000313" key="1">
    <source>
        <dbReference type="EMBL" id="KAG7487609.1"/>
    </source>
</evidence>
<name>A0A9D3TJK8_MEGAT</name>
<sequence length="157" mass="18076">MIQFNSLRVYSSKQNKICAFFCEGFMRTIVKMSFHNASRKNGVEMPTRNELVSQTPEFSNDAQKTTHGTNIAYQGQTGPMEMQLTEHEKEIARIHEEACEAKEQMYRDPTTGYKVFTKFAHLQRGKCCGSACRHCPYGQVNVKDPAKRKKFNSLFYV</sequence>
<accession>A0A9D3TJK8</accession>
<dbReference type="EMBL" id="JAFDVH010000002">
    <property type="protein sequence ID" value="KAG7487609.1"/>
    <property type="molecule type" value="Genomic_DNA"/>
</dbReference>
<reference evidence="1" key="1">
    <citation type="submission" date="2021-01" db="EMBL/GenBank/DDBJ databases">
        <authorList>
            <person name="Zahm M."/>
            <person name="Roques C."/>
            <person name="Cabau C."/>
            <person name="Klopp C."/>
            <person name="Donnadieu C."/>
            <person name="Jouanno E."/>
            <person name="Lampietro C."/>
            <person name="Louis A."/>
            <person name="Herpin A."/>
            <person name="Echchiki A."/>
            <person name="Berthelot C."/>
            <person name="Parey E."/>
            <person name="Roest-Crollius H."/>
            <person name="Braasch I."/>
            <person name="Postlethwait J."/>
            <person name="Bobe J."/>
            <person name="Montfort J."/>
            <person name="Bouchez O."/>
            <person name="Begum T."/>
            <person name="Mejri S."/>
            <person name="Adams A."/>
            <person name="Chen W.-J."/>
            <person name="Guiguen Y."/>
        </authorList>
    </citation>
    <scope>NUCLEOTIDE SEQUENCE</scope>
    <source>
        <strain evidence="1">YG-15Mar2019-1</strain>
        <tissue evidence="1">Brain</tissue>
    </source>
</reference>
<dbReference type="OrthoDB" id="274765at2759"/>
<evidence type="ECO:0000313" key="2">
    <source>
        <dbReference type="Proteomes" id="UP001046870"/>
    </source>
</evidence>
<keyword evidence="2" id="KW-1185">Reference proteome</keyword>
<dbReference type="PANTHER" id="PTHR21037">
    <property type="entry name" value="39S RIBOSOMAL PROTEIN L14, MITOCHONDRIAL"/>
    <property type="match status" value="1"/>
</dbReference>
<organism evidence="1 2">
    <name type="scientific">Megalops atlanticus</name>
    <name type="common">Tarpon</name>
    <name type="synonym">Clupea gigantea</name>
    <dbReference type="NCBI Taxonomy" id="7932"/>
    <lineage>
        <taxon>Eukaryota</taxon>
        <taxon>Metazoa</taxon>
        <taxon>Chordata</taxon>
        <taxon>Craniata</taxon>
        <taxon>Vertebrata</taxon>
        <taxon>Euteleostomi</taxon>
        <taxon>Actinopterygii</taxon>
        <taxon>Neopterygii</taxon>
        <taxon>Teleostei</taxon>
        <taxon>Elopiformes</taxon>
        <taxon>Megalopidae</taxon>
        <taxon>Megalops</taxon>
    </lineage>
</organism>
<dbReference type="Proteomes" id="UP001046870">
    <property type="component" value="Chromosome 2"/>
</dbReference>
<dbReference type="InterPro" id="IPR040807">
    <property type="entry name" value="DUF5522"/>
</dbReference>
<proteinExistence type="predicted"/>
<gene>
    <name evidence="1" type="ORF">MATL_G00025220</name>
</gene>